<keyword evidence="7" id="KW-0479">Metal-binding</keyword>
<feature type="binding site" evidence="7">
    <location>
        <position position="4"/>
    </location>
    <ligand>
        <name>Ca(2+)</name>
        <dbReference type="ChEBI" id="CHEBI:29108"/>
    </ligand>
</feature>
<comment type="similarity">
    <text evidence="2">Belongs to the alkaline ceramidase family.</text>
</comment>
<dbReference type="PANTHER" id="PTHR46187">
    <property type="entry name" value="ALKALINE CERAMIDASE 3"/>
    <property type="match status" value="1"/>
</dbReference>
<feature type="binding site" evidence="7">
    <location>
        <position position="17"/>
    </location>
    <ligand>
        <name>Ca(2+)</name>
        <dbReference type="ChEBI" id="CHEBI:29108"/>
    </ligand>
</feature>
<dbReference type="InterPro" id="IPR008901">
    <property type="entry name" value="ACER"/>
</dbReference>
<comment type="subcellular location">
    <subcellularLocation>
        <location evidence="1">Membrane</location>
        <topology evidence="1">Multi-pass membrane protein</topology>
    </subcellularLocation>
</comment>
<proteinExistence type="inferred from homology"/>
<evidence type="ECO:0000256" key="9">
    <source>
        <dbReference type="SAM" id="Phobius"/>
    </source>
</evidence>
<dbReference type="PANTHER" id="PTHR46187:SF3">
    <property type="entry name" value="ALKALINE CERAMIDASE 3"/>
    <property type="match status" value="1"/>
</dbReference>
<feature type="transmembrane region" description="Helical" evidence="9">
    <location>
        <begin position="102"/>
        <end position="120"/>
    </location>
</feature>
<dbReference type="GO" id="GO:0046514">
    <property type="term" value="P:ceramide catabolic process"/>
    <property type="evidence" value="ECO:0007669"/>
    <property type="project" value="TreeGrafter"/>
</dbReference>
<feature type="transmembrane region" description="Helical" evidence="9">
    <location>
        <begin position="45"/>
        <end position="66"/>
    </location>
</feature>
<evidence type="ECO:0000313" key="10">
    <source>
        <dbReference type="EMBL" id="KAG9324107.1"/>
    </source>
</evidence>
<feature type="transmembrane region" description="Helical" evidence="9">
    <location>
        <begin position="72"/>
        <end position="90"/>
    </location>
</feature>
<feature type="binding site" evidence="8">
    <location>
        <position position="63"/>
    </location>
    <ligand>
        <name>Zn(2+)</name>
        <dbReference type="ChEBI" id="CHEBI:29105"/>
        <note>catalytic</note>
    </ligand>
</feature>
<name>A0A9P8A4B6_MORAP</name>
<evidence type="ECO:0000256" key="8">
    <source>
        <dbReference type="PIRSR" id="PIRSR608901-2"/>
    </source>
</evidence>
<protein>
    <recommendedName>
        <fullName evidence="12">Alkaline phytoceramidase</fullName>
    </recommendedName>
</protein>
<feature type="binding site" evidence="7">
    <location>
        <position position="8"/>
    </location>
    <ligand>
        <name>Ca(2+)</name>
        <dbReference type="ChEBI" id="CHEBI:29108"/>
    </ligand>
</feature>
<keyword evidence="6 9" id="KW-0472">Membrane</keyword>
<dbReference type="Proteomes" id="UP000717515">
    <property type="component" value="Unassembled WGS sequence"/>
</dbReference>
<evidence type="ECO:0000256" key="6">
    <source>
        <dbReference type="ARBA" id="ARBA00023136"/>
    </source>
</evidence>
<accession>A0A9P8A4B6</accession>
<evidence type="ECO:0000256" key="2">
    <source>
        <dbReference type="ARBA" id="ARBA00009780"/>
    </source>
</evidence>
<dbReference type="GO" id="GO:0046513">
    <property type="term" value="P:ceramide biosynthetic process"/>
    <property type="evidence" value="ECO:0007669"/>
    <property type="project" value="TreeGrafter"/>
</dbReference>
<keyword evidence="7" id="KW-0106">Calcium</keyword>
<evidence type="ECO:0000313" key="11">
    <source>
        <dbReference type="Proteomes" id="UP000717515"/>
    </source>
</evidence>
<dbReference type="Pfam" id="PF05875">
    <property type="entry name" value="Ceramidase"/>
    <property type="match status" value="1"/>
</dbReference>
<organism evidence="10 11">
    <name type="scientific">Mortierella alpina</name>
    <name type="common">Oleaginous fungus</name>
    <name type="synonym">Mortierella renispora</name>
    <dbReference type="NCBI Taxonomy" id="64518"/>
    <lineage>
        <taxon>Eukaryota</taxon>
        <taxon>Fungi</taxon>
        <taxon>Fungi incertae sedis</taxon>
        <taxon>Mucoromycota</taxon>
        <taxon>Mortierellomycotina</taxon>
        <taxon>Mortierellomycetes</taxon>
        <taxon>Mortierellales</taxon>
        <taxon>Mortierellaceae</taxon>
        <taxon>Mortierella</taxon>
    </lineage>
</organism>
<feature type="binding site" evidence="7">
    <location>
        <position position="6"/>
    </location>
    <ligand>
        <name>Ca(2+)</name>
        <dbReference type="ChEBI" id="CHEBI:29108"/>
    </ligand>
</feature>
<dbReference type="AlphaFoldDB" id="A0A9P8A4B6"/>
<keyword evidence="4" id="KW-0378">Hydrolase</keyword>
<comment type="caution">
    <text evidence="10">The sequence shown here is derived from an EMBL/GenBank/DDBJ whole genome shotgun (WGS) entry which is preliminary data.</text>
</comment>
<comment type="cofactor">
    <cofactor evidence="8">
        <name>Zn(2+)</name>
        <dbReference type="ChEBI" id="CHEBI:29105"/>
    </cofactor>
</comment>
<keyword evidence="3 9" id="KW-0812">Transmembrane</keyword>
<dbReference type="GO" id="GO:0005789">
    <property type="term" value="C:endoplasmic reticulum membrane"/>
    <property type="evidence" value="ECO:0007669"/>
    <property type="project" value="TreeGrafter"/>
</dbReference>
<feature type="transmembrane region" description="Helical" evidence="9">
    <location>
        <begin position="201"/>
        <end position="219"/>
    </location>
</feature>
<feature type="binding site" evidence="8">
    <location>
        <position position="204"/>
    </location>
    <ligand>
        <name>Zn(2+)</name>
        <dbReference type="ChEBI" id="CHEBI:29105"/>
        <note>catalytic</note>
    </ligand>
</feature>
<dbReference type="EMBL" id="JAIFTL010000077">
    <property type="protein sequence ID" value="KAG9324107.1"/>
    <property type="molecule type" value="Genomic_DNA"/>
</dbReference>
<evidence type="ECO:0000256" key="1">
    <source>
        <dbReference type="ARBA" id="ARBA00004141"/>
    </source>
</evidence>
<evidence type="ECO:0000256" key="7">
    <source>
        <dbReference type="PIRSR" id="PIRSR608901-1"/>
    </source>
</evidence>
<sequence length="250" mass="28647">MTYWCESNYDISYYIAEFFNTVSSLSLIFAGLAGMYFHRTFEKRFIITFGSLTVVGLGSVAFHGTLLFPLQMLDELPMVYAILALTYCCIEDRPYRRYGTWFPVGIALYGLMTTIVMLFAGPDNHLLEFVVFQSSFACAVITVISRTIKMYHGIEDADIKHLWKRTALIFAVSYLLWNIDFRLCDVVQTLPLGLWNPQLHAVWHVGAACCSYMSALLVCHNRSENMGRRPVMRWKLGLLPYVVENHTKST</sequence>
<reference evidence="10" key="1">
    <citation type="submission" date="2021-07" db="EMBL/GenBank/DDBJ databases">
        <title>Draft genome of Mortierella alpina, strain LL118, isolated from an aspen leaf litter sample.</title>
        <authorList>
            <person name="Yang S."/>
            <person name="Vinatzer B.A."/>
        </authorList>
    </citation>
    <scope>NUCLEOTIDE SEQUENCE</scope>
    <source>
        <strain evidence="10">LL118</strain>
    </source>
</reference>
<feature type="binding site" evidence="8">
    <location>
        <position position="200"/>
    </location>
    <ligand>
        <name>Zn(2+)</name>
        <dbReference type="ChEBI" id="CHEBI:29105"/>
        <note>catalytic</note>
    </ligand>
</feature>
<evidence type="ECO:0008006" key="12">
    <source>
        <dbReference type="Google" id="ProtNLM"/>
    </source>
</evidence>
<evidence type="ECO:0000256" key="4">
    <source>
        <dbReference type="ARBA" id="ARBA00022801"/>
    </source>
</evidence>
<feature type="transmembrane region" description="Helical" evidence="9">
    <location>
        <begin position="165"/>
        <end position="181"/>
    </location>
</feature>
<dbReference type="GO" id="GO:0016811">
    <property type="term" value="F:hydrolase activity, acting on carbon-nitrogen (but not peptide) bonds, in linear amides"/>
    <property type="evidence" value="ECO:0007669"/>
    <property type="project" value="InterPro"/>
</dbReference>
<gene>
    <name evidence="10" type="ORF">KVV02_008514</name>
</gene>
<evidence type="ECO:0000256" key="5">
    <source>
        <dbReference type="ARBA" id="ARBA00022989"/>
    </source>
</evidence>
<dbReference type="GO" id="GO:0046872">
    <property type="term" value="F:metal ion binding"/>
    <property type="evidence" value="ECO:0007669"/>
    <property type="project" value="UniProtKB-KW"/>
</dbReference>
<feature type="transmembrane region" description="Helical" evidence="9">
    <location>
        <begin position="126"/>
        <end position="144"/>
    </location>
</feature>
<keyword evidence="8" id="KW-0862">Zinc</keyword>
<keyword evidence="5 9" id="KW-1133">Transmembrane helix</keyword>
<feature type="transmembrane region" description="Helical" evidence="9">
    <location>
        <begin position="12"/>
        <end position="33"/>
    </location>
</feature>
<evidence type="ECO:0000256" key="3">
    <source>
        <dbReference type="ARBA" id="ARBA00022692"/>
    </source>
</evidence>